<evidence type="ECO:0000259" key="2">
    <source>
        <dbReference type="Pfam" id="PF13649"/>
    </source>
</evidence>
<feature type="compositionally biased region" description="Basic and acidic residues" evidence="1">
    <location>
        <begin position="109"/>
        <end position="121"/>
    </location>
</feature>
<dbReference type="InterPro" id="IPR041698">
    <property type="entry name" value="Methyltransf_25"/>
</dbReference>
<dbReference type="PANTHER" id="PTHR43591:SF24">
    <property type="entry name" value="2-METHOXY-6-POLYPRENYL-1,4-BENZOQUINOL METHYLASE, MITOCHONDRIAL"/>
    <property type="match status" value="1"/>
</dbReference>
<dbReference type="Pfam" id="PF13649">
    <property type="entry name" value="Methyltransf_25"/>
    <property type="match status" value="1"/>
</dbReference>
<dbReference type="EMBL" id="JARTCD010000008">
    <property type="protein sequence ID" value="KAJ8661463.1"/>
    <property type="molecule type" value="Genomic_DNA"/>
</dbReference>
<feature type="compositionally biased region" description="Basic and acidic residues" evidence="1">
    <location>
        <begin position="8"/>
        <end position="17"/>
    </location>
</feature>
<sequence>MGNQTSRVIEKTKERRSNKVRRRSTATLGTRSHSSVSISQHSSSHGNYDWIETQTSSGSGAIDTAVAVATVAASSSSSSSSQHHHHHHSHYPNTSNNTSPSNNNTHPNDTLRTEMPRRKSISEVLNKRKGSFSRTTMSQDDFREYDRLQRQHYLLKSARKTNAHAPIQDPVTILDLGTAGGIWALEMAAMLPNTQVIGIDIKPPAIQQQAGGPKNLKYIQANINENLPMSDNSVDYIFQRSMGQVIRKDKWQHVLSEMYRILRPGGYIELVEADLWHHNPGPVQQAFDTFMQEQCTEWGLDFVFTETLSQRIEEAGFDVIEYKVLDIPIGEWPKDSELKQFGFINKETQKAYLRNRKQFFTLTWGISSEDYDMAVQEVMEEFEDYHGFTRFNCWIAKKA</sequence>
<dbReference type="CDD" id="cd02440">
    <property type="entry name" value="AdoMet_MTases"/>
    <property type="match status" value="1"/>
</dbReference>
<feature type="compositionally biased region" description="Low complexity" evidence="1">
    <location>
        <begin position="91"/>
        <end position="108"/>
    </location>
</feature>
<gene>
    <name evidence="3" type="ORF">O0I10_002729</name>
</gene>
<feature type="region of interest" description="Disordered" evidence="1">
    <location>
        <begin position="1"/>
        <end position="51"/>
    </location>
</feature>
<dbReference type="Gene3D" id="3.40.50.150">
    <property type="entry name" value="Vaccinia Virus protein VP39"/>
    <property type="match status" value="1"/>
</dbReference>
<dbReference type="Proteomes" id="UP001234581">
    <property type="component" value="Unassembled WGS sequence"/>
</dbReference>
<reference evidence="3 4" key="1">
    <citation type="submission" date="2023-03" db="EMBL/GenBank/DDBJ databases">
        <title>Genome sequence of Lichtheimia ornata CBS 291.66.</title>
        <authorList>
            <person name="Mohabir J.T."/>
            <person name="Shea T.P."/>
            <person name="Kurbessoian T."/>
            <person name="Berby B."/>
            <person name="Fontaine J."/>
            <person name="Livny J."/>
            <person name="Gnirke A."/>
            <person name="Stajich J.E."/>
            <person name="Cuomo C.A."/>
        </authorList>
    </citation>
    <scope>NUCLEOTIDE SEQUENCE [LARGE SCALE GENOMIC DNA]</scope>
    <source>
        <strain evidence="3">CBS 291.66</strain>
    </source>
</reference>
<dbReference type="GO" id="GO:0008168">
    <property type="term" value="F:methyltransferase activity"/>
    <property type="evidence" value="ECO:0007669"/>
    <property type="project" value="TreeGrafter"/>
</dbReference>
<keyword evidence="4" id="KW-1185">Reference proteome</keyword>
<feature type="domain" description="Methyltransferase" evidence="2">
    <location>
        <begin position="173"/>
        <end position="266"/>
    </location>
</feature>
<name>A0AAD7Y1R0_9FUNG</name>
<dbReference type="PANTHER" id="PTHR43591">
    <property type="entry name" value="METHYLTRANSFERASE"/>
    <property type="match status" value="1"/>
</dbReference>
<dbReference type="AlphaFoldDB" id="A0AAD7Y1R0"/>
<comment type="caution">
    <text evidence="3">The sequence shown here is derived from an EMBL/GenBank/DDBJ whole genome shotgun (WGS) entry which is preliminary data.</text>
</comment>
<evidence type="ECO:0000256" key="1">
    <source>
        <dbReference type="SAM" id="MobiDB-lite"/>
    </source>
</evidence>
<dbReference type="SUPFAM" id="SSF53335">
    <property type="entry name" value="S-adenosyl-L-methionine-dependent methyltransferases"/>
    <property type="match status" value="1"/>
</dbReference>
<proteinExistence type="predicted"/>
<dbReference type="RefSeq" id="XP_058346376.1">
    <property type="nucleotide sequence ID" value="XM_058482809.1"/>
</dbReference>
<feature type="region of interest" description="Disordered" evidence="1">
    <location>
        <begin position="73"/>
        <end position="137"/>
    </location>
</feature>
<evidence type="ECO:0000313" key="3">
    <source>
        <dbReference type="EMBL" id="KAJ8661463.1"/>
    </source>
</evidence>
<dbReference type="InterPro" id="IPR029063">
    <property type="entry name" value="SAM-dependent_MTases_sf"/>
</dbReference>
<protein>
    <recommendedName>
        <fullName evidence="2">Methyltransferase domain-containing protein</fullName>
    </recommendedName>
</protein>
<organism evidence="3 4">
    <name type="scientific">Lichtheimia ornata</name>
    <dbReference type="NCBI Taxonomy" id="688661"/>
    <lineage>
        <taxon>Eukaryota</taxon>
        <taxon>Fungi</taxon>
        <taxon>Fungi incertae sedis</taxon>
        <taxon>Mucoromycota</taxon>
        <taxon>Mucoromycotina</taxon>
        <taxon>Mucoromycetes</taxon>
        <taxon>Mucorales</taxon>
        <taxon>Lichtheimiaceae</taxon>
        <taxon>Lichtheimia</taxon>
    </lineage>
</organism>
<evidence type="ECO:0000313" key="4">
    <source>
        <dbReference type="Proteomes" id="UP001234581"/>
    </source>
</evidence>
<dbReference type="GeneID" id="83210145"/>
<accession>A0AAD7Y1R0</accession>
<feature type="compositionally biased region" description="Low complexity" evidence="1">
    <location>
        <begin position="32"/>
        <end position="45"/>
    </location>
</feature>